<keyword evidence="2" id="KW-1185">Reference proteome</keyword>
<evidence type="ECO:0000313" key="1">
    <source>
        <dbReference type="EMBL" id="QSF43571.1"/>
    </source>
</evidence>
<evidence type="ECO:0000313" key="2">
    <source>
        <dbReference type="Proteomes" id="UP000663452"/>
    </source>
</evidence>
<sequence>MESNIRICSDLMTRKKMANPFADISMLERLQNAKSIDLRNNCYEEILPNGYTKIIPIDKNKTY</sequence>
<reference evidence="1 2" key="1">
    <citation type="submission" date="2021-02" db="EMBL/GenBank/DDBJ databases">
        <title>Paenibacillus tianjinensis sp. nov.</title>
        <authorList>
            <person name="Liu H."/>
        </authorList>
    </citation>
    <scope>NUCLEOTIDE SEQUENCE [LARGE SCALE GENOMIC DNA]</scope>
    <source>
        <strain evidence="1 2">TB2019</strain>
    </source>
</reference>
<proteinExistence type="predicted"/>
<accession>A0ABX7L895</accession>
<dbReference type="RefSeq" id="WP_206101204.1">
    <property type="nucleotide sequence ID" value="NZ_CP070969.1"/>
</dbReference>
<protein>
    <submittedName>
        <fullName evidence="1">Uncharacterized protein</fullName>
    </submittedName>
</protein>
<name>A0ABX7L895_9BACL</name>
<dbReference type="Proteomes" id="UP000663452">
    <property type="component" value="Chromosome"/>
</dbReference>
<gene>
    <name evidence="1" type="ORF">JRJ22_20125</name>
</gene>
<dbReference type="EMBL" id="CP070969">
    <property type="protein sequence ID" value="QSF43571.1"/>
    <property type="molecule type" value="Genomic_DNA"/>
</dbReference>
<organism evidence="1 2">
    <name type="scientific">Paenibacillus tianjinensis</name>
    <dbReference type="NCBI Taxonomy" id="2810347"/>
    <lineage>
        <taxon>Bacteria</taxon>
        <taxon>Bacillati</taxon>
        <taxon>Bacillota</taxon>
        <taxon>Bacilli</taxon>
        <taxon>Bacillales</taxon>
        <taxon>Paenibacillaceae</taxon>
        <taxon>Paenibacillus</taxon>
    </lineage>
</organism>